<evidence type="ECO:0008006" key="3">
    <source>
        <dbReference type="Google" id="ProtNLM"/>
    </source>
</evidence>
<keyword evidence="2" id="KW-1185">Reference proteome</keyword>
<sequence>MLAPVRGADGPYEHEHAARDGIQHVLDGQADAVLAGDRARYLEAVDPVASGYRGAQRAVFRNLGRLPLDRWSYRIEDVRLRGARAEADVRLRYRLRGYDRVPVTATEKLAFARRDGRWYVAGERPGSARQLWEQGRMSVVRGKHSLVLSADGGDGAVGVDEAMLRGISAAADRAVPAVSLSWPRPWARRVVVEVPGTSRAMAELLGAPTQSYEGIAAVTTGAGGGSRGASADRVVVNPEAYGVLTETGRQVVMTHETVHVATRPHTTAATPLWLSEGLADWIGYRGTGRSPRSAAPQLARAVREDALPRGLPGDDEFRFDGATDALNRAYEGGWLACRMIADRWGEERLMAFYLKAGEQRPGEDGDHRRGVDTALRAVVGLDRAEFTELWRDYVRDELA</sequence>
<dbReference type="EMBL" id="CP031320">
    <property type="protein sequence ID" value="AXK37203.1"/>
    <property type="molecule type" value="Genomic_DNA"/>
</dbReference>
<gene>
    <name evidence="1" type="ORF">DVA86_08995</name>
</gene>
<dbReference type="Proteomes" id="UP000254425">
    <property type="component" value="Chromosome"/>
</dbReference>
<dbReference type="SUPFAM" id="SSF54427">
    <property type="entry name" value="NTF2-like"/>
    <property type="match status" value="1"/>
</dbReference>
<dbReference type="AlphaFoldDB" id="A0A345XZY7"/>
<name>A0A345XZY7_9ACTN</name>
<dbReference type="KEGG" id="sarm:DVA86_08995"/>
<accession>A0A345XZY7</accession>
<dbReference type="InterPro" id="IPR032710">
    <property type="entry name" value="NTF2-like_dom_sf"/>
</dbReference>
<organism evidence="1 2">
    <name type="scientific">Streptomyces armeniacus</name>
    <dbReference type="NCBI Taxonomy" id="83291"/>
    <lineage>
        <taxon>Bacteria</taxon>
        <taxon>Bacillati</taxon>
        <taxon>Actinomycetota</taxon>
        <taxon>Actinomycetes</taxon>
        <taxon>Kitasatosporales</taxon>
        <taxon>Streptomycetaceae</taxon>
        <taxon>Streptomyces</taxon>
    </lineage>
</organism>
<evidence type="ECO:0000313" key="2">
    <source>
        <dbReference type="Proteomes" id="UP000254425"/>
    </source>
</evidence>
<reference evidence="1 2" key="1">
    <citation type="submission" date="2018-07" db="EMBL/GenBank/DDBJ databases">
        <title>Draft genome of the type strain Streptomyces armeniacus ATCC 15676.</title>
        <authorList>
            <person name="Labana P."/>
            <person name="Gosse J.T."/>
            <person name="Boddy C.N."/>
        </authorList>
    </citation>
    <scope>NUCLEOTIDE SEQUENCE [LARGE SCALE GENOMIC DNA]</scope>
    <source>
        <strain evidence="1 2">ATCC 15676</strain>
    </source>
</reference>
<protein>
    <recommendedName>
        <fullName evidence="3">DUF1570 domain-containing protein</fullName>
    </recommendedName>
</protein>
<proteinExistence type="predicted"/>
<evidence type="ECO:0000313" key="1">
    <source>
        <dbReference type="EMBL" id="AXK37203.1"/>
    </source>
</evidence>